<gene>
    <name evidence="2" type="ORF">P43SY_002172</name>
</gene>
<protein>
    <submittedName>
        <fullName evidence="2">Uncharacterized protein</fullName>
    </submittedName>
</protein>
<proteinExistence type="predicted"/>
<feature type="compositionally biased region" description="Basic and acidic residues" evidence="1">
    <location>
        <begin position="25"/>
        <end position="38"/>
    </location>
</feature>
<comment type="caution">
    <text evidence="2">The sequence shown here is derived from an EMBL/GenBank/DDBJ whole genome shotgun (WGS) entry which is preliminary data.</text>
</comment>
<feature type="region of interest" description="Disordered" evidence="1">
    <location>
        <begin position="78"/>
        <end position="128"/>
    </location>
</feature>
<evidence type="ECO:0000313" key="2">
    <source>
        <dbReference type="EMBL" id="KAJ0399507.1"/>
    </source>
</evidence>
<name>A0AAD5M237_PYTIN</name>
<dbReference type="AlphaFoldDB" id="A0AAD5M237"/>
<dbReference type="Proteomes" id="UP001209570">
    <property type="component" value="Unassembled WGS sequence"/>
</dbReference>
<keyword evidence="3" id="KW-1185">Reference proteome</keyword>
<accession>A0AAD5M237</accession>
<reference evidence="2" key="1">
    <citation type="submission" date="2021-12" db="EMBL/GenBank/DDBJ databases">
        <title>Prjna785345.</title>
        <authorList>
            <person name="Rujirawat T."/>
            <person name="Krajaejun T."/>
        </authorList>
    </citation>
    <scope>NUCLEOTIDE SEQUENCE</scope>
    <source>
        <strain evidence="2">Pi057C3</strain>
    </source>
</reference>
<evidence type="ECO:0000256" key="1">
    <source>
        <dbReference type="SAM" id="MobiDB-lite"/>
    </source>
</evidence>
<sequence length="206" mass="22964">MPEEDNTATTPVTGKRGRPPCPESAEFHDITGQEPEKQKLSLCKHCDRAHRDDPEAVTAPAPIARRRENLQRHIAKCPHIPEDLRSQYSMPTPEPRLNGTPLSRPRYSLGSSSAEPVSQSPSGTSEDWDEQQMSDFYRLLINFQRDNDLPDSFVTRTSTLQFFELMSPGTSTVLPSADELAHMRQATIAADTAIASVSAIKHRRTV</sequence>
<feature type="region of interest" description="Disordered" evidence="1">
    <location>
        <begin position="1"/>
        <end position="38"/>
    </location>
</feature>
<feature type="compositionally biased region" description="Low complexity" evidence="1">
    <location>
        <begin position="111"/>
        <end position="122"/>
    </location>
</feature>
<dbReference type="EMBL" id="JAKCXM010000180">
    <property type="protein sequence ID" value="KAJ0399507.1"/>
    <property type="molecule type" value="Genomic_DNA"/>
</dbReference>
<evidence type="ECO:0000313" key="3">
    <source>
        <dbReference type="Proteomes" id="UP001209570"/>
    </source>
</evidence>
<organism evidence="2 3">
    <name type="scientific">Pythium insidiosum</name>
    <name type="common">Pythiosis disease agent</name>
    <dbReference type="NCBI Taxonomy" id="114742"/>
    <lineage>
        <taxon>Eukaryota</taxon>
        <taxon>Sar</taxon>
        <taxon>Stramenopiles</taxon>
        <taxon>Oomycota</taxon>
        <taxon>Peronosporomycetes</taxon>
        <taxon>Pythiales</taxon>
        <taxon>Pythiaceae</taxon>
        <taxon>Pythium</taxon>
    </lineage>
</organism>